<sequence length="175" mass="19132">MASVLRPGDPCWARGWVVAEGGALRLKAFPDDNHEGIAVMGTGEVDPGARYDISGRWTGDGVLVEELVPAQGQDPDGIDERAVEWCRAKGPVSPVTVRQMDSMIRRWSDALEPYVVMVMGSGGDPVPGEPYAWPAVEFIILTRWAEDFLPFAQEAHPDAVRFALLVSADRDELID</sequence>
<reference evidence="2" key="1">
    <citation type="submission" date="2018-02" db="EMBL/GenBank/DDBJ databases">
        <authorList>
            <person name="Hornung B."/>
        </authorList>
    </citation>
    <scope>NUCLEOTIDE SEQUENCE [LARGE SCALE GENOMIC DNA]</scope>
</reference>
<evidence type="ECO:0000313" key="1">
    <source>
        <dbReference type="EMBL" id="SPF68189.1"/>
    </source>
</evidence>
<dbReference type="Proteomes" id="UP000265962">
    <property type="component" value="Unassembled WGS sequence"/>
</dbReference>
<organism evidence="1 2">
    <name type="scientific">Propionibacterium ruminifibrarum</name>
    <dbReference type="NCBI Taxonomy" id="1962131"/>
    <lineage>
        <taxon>Bacteria</taxon>
        <taxon>Bacillati</taxon>
        <taxon>Actinomycetota</taxon>
        <taxon>Actinomycetes</taxon>
        <taxon>Propionibacteriales</taxon>
        <taxon>Propionibacteriaceae</taxon>
        <taxon>Propionibacterium</taxon>
    </lineage>
</organism>
<dbReference type="EMBL" id="OMOH01000004">
    <property type="protein sequence ID" value="SPF68189.1"/>
    <property type="molecule type" value="Genomic_DNA"/>
</dbReference>
<keyword evidence="2" id="KW-1185">Reference proteome</keyword>
<accession>A0A375I045</accession>
<name>A0A375I045_9ACTN</name>
<dbReference type="AlphaFoldDB" id="A0A375I045"/>
<evidence type="ECO:0000313" key="2">
    <source>
        <dbReference type="Proteomes" id="UP000265962"/>
    </source>
</evidence>
<proteinExistence type="predicted"/>
<gene>
    <name evidence="1" type="ORF">PROPJV5_1132</name>
</gene>
<protein>
    <submittedName>
        <fullName evidence="1">Uncharacterized protein</fullName>
    </submittedName>
</protein>